<feature type="domain" description="DALR anticodon binding" evidence="13">
    <location>
        <begin position="463"/>
        <end position="578"/>
    </location>
</feature>
<evidence type="ECO:0000256" key="8">
    <source>
        <dbReference type="ARBA" id="ARBA00033033"/>
    </source>
</evidence>
<keyword evidence="6 12" id="KW-0648">Protein biosynthesis</keyword>
<dbReference type="PRINTS" id="PR01038">
    <property type="entry name" value="TRNASYNTHARG"/>
</dbReference>
<keyword evidence="7 12" id="KW-0030">Aminoacyl-tRNA synthetase</keyword>
<dbReference type="KEGG" id="char:105901569"/>
<dbReference type="InterPro" id="IPR001412">
    <property type="entry name" value="aa-tRNA-synth_I_CS"/>
</dbReference>
<dbReference type="AlphaFoldDB" id="A0A6P3VYJ5"/>
<evidence type="ECO:0000256" key="1">
    <source>
        <dbReference type="ARBA" id="ARBA00005594"/>
    </source>
</evidence>
<dbReference type="PANTHER" id="PTHR11956">
    <property type="entry name" value="ARGINYL-TRNA SYNTHETASE"/>
    <property type="match status" value="1"/>
</dbReference>
<dbReference type="Pfam" id="PF05746">
    <property type="entry name" value="DALR_1"/>
    <property type="match status" value="1"/>
</dbReference>
<dbReference type="GO" id="GO:0032543">
    <property type="term" value="P:mitochondrial translation"/>
    <property type="evidence" value="ECO:0007669"/>
    <property type="project" value="TreeGrafter"/>
</dbReference>
<keyword evidence="14" id="KW-1185">Reference proteome</keyword>
<dbReference type="NCBIfam" id="TIGR00456">
    <property type="entry name" value="argS"/>
    <property type="match status" value="1"/>
</dbReference>
<dbReference type="RefSeq" id="XP_012684508.1">
    <property type="nucleotide sequence ID" value="XM_012829054.3"/>
</dbReference>
<dbReference type="InterPro" id="IPR008909">
    <property type="entry name" value="DALR_anticod-bd"/>
</dbReference>
<dbReference type="PROSITE" id="PS00178">
    <property type="entry name" value="AA_TRNA_LIGASE_I"/>
    <property type="match status" value="1"/>
</dbReference>
<dbReference type="FunFam" id="1.10.730.10:FF:000006">
    <property type="entry name" value="Arginyl-tRNA synthetase 2, mitochondrial"/>
    <property type="match status" value="1"/>
</dbReference>
<dbReference type="Proteomes" id="UP000515152">
    <property type="component" value="Chromosome 15"/>
</dbReference>
<dbReference type="GO" id="GO:0004814">
    <property type="term" value="F:arginine-tRNA ligase activity"/>
    <property type="evidence" value="ECO:0007669"/>
    <property type="project" value="UniProtKB-EC"/>
</dbReference>
<comment type="catalytic activity">
    <reaction evidence="10">
        <text>tRNA(Arg) + L-arginine + ATP = L-arginyl-tRNA(Arg) + AMP + diphosphate</text>
        <dbReference type="Rhea" id="RHEA:20301"/>
        <dbReference type="Rhea" id="RHEA-COMP:9658"/>
        <dbReference type="Rhea" id="RHEA-COMP:9673"/>
        <dbReference type="ChEBI" id="CHEBI:30616"/>
        <dbReference type="ChEBI" id="CHEBI:32682"/>
        <dbReference type="ChEBI" id="CHEBI:33019"/>
        <dbReference type="ChEBI" id="CHEBI:78442"/>
        <dbReference type="ChEBI" id="CHEBI:78513"/>
        <dbReference type="ChEBI" id="CHEBI:456215"/>
        <dbReference type="EC" id="6.1.1.19"/>
    </reaction>
</comment>
<evidence type="ECO:0000313" key="14">
    <source>
        <dbReference type="Proteomes" id="UP000515152"/>
    </source>
</evidence>
<dbReference type="GeneID" id="105901569"/>
<evidence type="ECO:0000256" key="10">
    <source>
        <dbReference type="ARBA" id="ARBA00049339"/>
    </source>
</evidence>
<name>A0A6P3VYJ5_CLUHA</name>
<evidence type="ECO:0000256" key="5">
    <source>
        <dbReference type="ARBA" id="ARBA00022840"/>
    </source>
</evidence>
<dbReference type="InterPro" id="IPR014729">
    <property type="entry name" value="Rossmann-like_a/b/a_fold"/>
</dbReference>
<evidence type="ECO:0000256" key="2">
    <source>
        <dbReference type="ARBA" id="ARBA00012837"/>
    </source>
</evidence>
<evidence type="ECO:0000256" key="3">
    <source>
        <dbReference type="ARBA" id="ARBA00022598"/>
    </source>
</evidence>
<dbReference type="GO" id="GO:0006420">
    <property type="term" value="P:arginyl-tRNA aminoacylation"/>
    <property type="evidence" value="ECO:0007669"/>
    <property type="project" value="InterPro"/>
</dbReference>
<dbReference type="InterPro" id="IPR001278">
    <property type="entry name" value="Arg-tRNA-ligase"/>
</dbReference>
<comment type="function">
    <text evidence="11">Catalyzes the attachment of arginine to tRNA(Arg) in a two-step reaction: arginine is first activated by ATP to form Arg-AMP and then transferred to the acceptor end of tRNA(Arg).</text>
</comment>
<dbReference type="GO" id="GO:0005739">
    <property type="term" value="C:mitochondrion"/>
    <property type="evidence" value="ECO:0007669"/>
    <property type="project" value="TreeGrafter"/>
</dbReference>
<evidence type="ECO:0000256" key="6">
    <source>
        <dbReference type="ARBA" id="ARBA00022917"/>
    </source>
</evidence>
<evidence type="ECO:0000256" key="12">
    <source>
        <dbReference type="RuleBase" id="RU363038"/>
    </source>
</evidence>
<keyword evidence="4 12" id="KW-0547">Nucleotide-binding</keyword>
<sequence length="578" mass="65790">MACFFRRKVAAQLCRIFGHKEDAFIPAISAIPVSKKQISPDLQLSVSFLVNNGFLSSDGDFKTKTELLARQLKPDGVIEEVIPSRGGIHFRINKIILAKRLLEQLQKDPQGFGVQSELFRGLHGRRTLVEFSSPNIAKKFHAGHLRSTIIGNFISNLKAALRNEVIRVNYLGDWGMQFGLLGAGFQRLGSQDKLRDNPLQHLFDVYVQINREAENDEAIQEAAREFFRCLEQGDEQSLSLWKQFREITIEEYQRIYKRLGVHFDHYSGESFHQKKTLDVLQQLRDRGLLTVTEKGTGVVDVSPAGDMSSYATVQRSDGTSLYITRDIAAALDRKEKYDFDEMIYVTDKSQAVHFRQLFQILQAMQHPWAERCHHVPFGLVQGMSTRRGEVVFLEDVLDEARNRMLRNMNQSRTTKDLDDPEETAEKVGVSALIVQDFQGPITSDYKFDWDRVLQSRGDTGVFLQYTHARLRSLIRMHDGGEETSCDPLHLQDKRSILILQHLLRYDEVLYQCNQELQPRYLVNFLMTLCHLVASAHKELPVKGSSPAVAQARLHLFGGACTVLANGMAILGIKPVDKM</sequence>
<dbReference type="OrthoDB" id="68056at2759"/>
<evidence type="ECO:0000256" key="4">
    <source>
        <dbReference type="ARBA" id="ARBA00022741"/>
    </source>
</evidence>
<protein>
    <recommendedName>
        <fullName evidence="9">Probable arginine--tRNA ligase, mitochondrial</fullName>
        <ecNumber evidence="2">6.1.1.19</ecNumber>
    </recommendedName>
    <alternativeName>
        <fullName evidence="8">Arginyl-tRNA synthetase</fullName>
    </alternativeName>
</protein>
<dbReference type="CTD" id="57038"/>
<gene>
    <name evidence="15" type="primary">rars2</name>
</gene>
<dbReference type="Pfam" id="PF00750">
    <property type="entry name" value="tRNA-synt_1d"/>
    <property type="match status" value="1"/>
</dbReference>
<keyword evidence="3 12" id="KW-0436">Ligase</keyword>
<dbReference type="FunFam" id="3.40.50.620:FF:000058">
    <property type="entry name" value="Mitochondrial arginyl-tRNA synthetase"/>
    <property type="match status" value="1"/>
</dbReference>
<keyword evidence="5 12" id="KW-0067">ATP-binding</keyword>
<dbReference type="EC" id="6.1.1.19" evidence="2"/>
<reference evidence="15" key="1">
    <citation type="submission" date="2025-08" db="UniProtKB">
        <authorList>
            <consortium name="RefSeq"/>
        </authorList>
    </citation>
    <scope>IDENTIFICATION</scope>
</reference>
<evidence type="ECO:0000256" key="7">
    <source>
        <dbReference type="ARBA" id="ARBA00023146"/>
    </source>
</evidence>
<accession>A0A6P3VYJ5</accession>
<evidence type="ECO:0000259" key="13">
    <source>
        <dbReference type="SMART" id="SM00836"/>
    </source>
</evidence>
<dbReference type="SUPFAM" id="SSF52374">
    <property type="entry name" value="Nucleotidylyl transferase"/>
    <property type="match status" value="1"/>
</dbReference>
<dbReference type="PANTHER" id="PTHR11956:SF11">
    <property type="entry name" value="ARGININE--TRNA LIGASE, MITOCHONDRIAL-RELATED"/>
    <property type="match status" value="1"/>
</dbReference>
<dbReference type="CDD" id="cd00671">
    <property type="entry name" value="ArgRS_core"/>
    <property type="match status" value="1"/>
</dbReference>
<dbReference type="SMART" id="SM00836">
    <property type="entry name" value="DALR_1"/>
    <property type="match status" value="1"/>
</dbReference>
<organism evidence="14 15">
    <name type="scientific">Clupea harengus</name>
    <name type="common">Atlantic herring</name>
    <dbReference type="NCBI Taxonomy" id="7950"/>
    <lineage>
        <taxon>Eukaryota</taxon>
        <taxon>Metazoa</taxon>
        <taxon>Chordata</taxon>
        <taxon>Craniata</taxon>
        <taxon>Vertebrata</taxon>
        <taxon>Euteleostomi</taxon>
        <taxon>Actinopterygii</taxon>
        <taxon>Neopterygii</taxon>
        <taxon>Teleostei</taxon>
        <taxon>Clupei</taxon>
        <taxon>Clupeiformes</taxon>
        <taxon>Clupeoidei</taxon>
        <taxon>Clupeidae</taxon>
        <taxon>Clupea</taxon>
    </lineage>
</organism>
<dbReference type="GO" id="GO:0005524">
    <property type="term" value="F:ATP binding"/>
    <property type="evidence" value="ECO:0007669"/>
    <property type="project" value="UniProtKB-KW"/>
</dbReference>
<dbReference type="InterPro" id="IPR035684">
    <property type="entry name" value="ArgRS_core"/>
</dbReference>
<evidence type="ECO:0000256" key="11">
    <source>
        <dbReference type="ARBA" id="ARBA00049595"/>
    </source>
</evidence>
<dbReference type="InterPro" id="IPR009080">
    <property type="entry name" value="tRNAsynth_Ia_anticodon-bd"/>
</dbReference>
<evidence type="ECO:0000256" key="9">
    <source>
        <dbReference type="ARBA" id="ARBA00039495"/>
    </source>
</evidence>
<dbReference type="SUPFAM" id="SSF47323">
    <property type="entry name" value="Anticodon-binding domain of a subclass of class I aminoacyl-tRNA synthetases"/>
    <property type="match status" value="1"/>
</dbReference>
<dbReference type="Gene3D" id="3.40.50.620">
    <property type="entry name" value="HUPs"/>
    <property type="match status" value="1"/>
</dbReference>
<evidence type="ECO:0000313" key="15">
    <source>
        <dbReference type="RefSeq" id="XP_012684508.1"/>
    </source>
</evidence>
<dbReference type="Gene3D" id="1.10.730.10">
    <property type="entry name" value="Isoleucyl-tRNA Synthetase, Domain 1"/>
    <property type="match status" value="1"/>
</dbReference>
<comment type="similarity">
    <text evidence="1 12">Belongs to the class-I aminoacyl-tRNA synthetase family.</text>
</comment>
<proteinExistence type="inferred from homology"/>